<keyword evidence="1" id="KW-1133">Transmembrane helix</keyword>
<keyword evidence="1" id="KW-0472">Membrane</keyword>
<organism evidence="2">
    <name type="scientific">Medicago truncatula</name>
    <name type="common">Barrel medic</name>
    <name type="synonym">Medicago tribuloides</name>
    <dbReference type="NCBI Taxonomy" id="3880"/>
    <lineage>
        <taxon>Eukaryota</taxon>
        <taxon>Viridiplantae</taxon>
        <taxon>Streptophyta</taxon>
        <taxon>Embryophyta</taxon>
        <taxon>Tracheophyta</taxon>
        <taxon>Spermatophyta</taxon>
        <taxon>Magnoliopsida</taxon>
        <taxon>eudicotyledons</taxon>
        <taxon>Gunneridae</taxon>
        <taxon>Pentapetalae</taxon>
        <taxon>rosids</taxon>
        <taxon>fabids</taxon>
        <taxon>Fabales</taxon>
        <taxon>Fabaceae</taxon>
        <taxon>Papilionoideae</taxon>
        <taxon>50 kb inversion clade</taxon>
        <taxon>NPAAA clade</taxon>
        <taxon>Hologalegina</taxon>
        <taxon>IRL clade</taxon>
        <taxon>Trifolieae</taxon>
        <taxon>Medicago</taxon>
    </lineage>
</organism>
<name>A0A396GI43_MEDTR</name>
<proteinExistence type="predicted"/>
<feature type="transmembrane region" description="Helical" evidence="1">
    <location>
        <begin position="36"/>
        <end position="61"/>
    </location>
</feature>
<dbReference type="AlphaFoldDB" id="A0A396GI43"/>
<comment type="caution">
    <text evidence="2">The sequence shown here is derived from an EMBL/GenBank/DDBJ whole genome shotgun (WGS) entry which is preliminary data.</text>
</comment>
<evidence type="ECO:0000313" key="2">
    <source>
        <dbReference type="EMBL" id="RHN40792.1"/>
    </source>
</evidence>
<keyword evidence="1" id="KW-0812">Transmembrane</keyword>
<accession>A0A396GI43</accession>
<dbReference type="Gramene" id="rna47002">
    <property type="protein sequence ID" value="RHN40792.1"/>
    <property type="gene ID" value="gene47002"/>
</dbReference>
<dbReference type="EMBL" id="PSQE01000008">
    <property type="protein sequence ID" value="RHN40792.1"/>
    <property type="molecule type" value="Genomic_DNA"/>
</dbReference>
<evidence type="ECO:0000256" key="1">
    <source>
        <dbReference type="SAM" id="Phobius"/>
    </source>
</evidence>
<reference evidence="2" key="1">
    <citation type="journal article" date="2018" name="Nat. Plants">
        <title>Whole-genome landscape of Medicago truncatula symbiotic genes.</title>
        <authorList>
            <person name="Pecrix Y."/>
            <person name="Gamas P."/>
            <person name="Carrere S."/>
        </authorList>
    </citation>
    <scope>NUCLEOTIDE SEQUENCE</scope>
    <source>
        <tissue evidence="2">Leaves</tissue>
    </source>
</reference>
<protein>
    <recommendedName>
        <fullName evidence="3">Transmembrane protein</fullName>
    </recommendedName>
</protein>
<gene>
    <name evidence="2" type="ORF">MtrunA17_Chr8g0358711</name>
</gene>
<evidence type="ECO:0008006" key="3">
    <source>
        <dbReference type="Google" id="ProtNLM"/>
    </source>
</evidence>
<feature type="transmembrane region" description="Helical" evidence="1">
    <location>
        <begin position="6"/>
        <end position="24"/>
    </location>
</feature>
<dbReference type="Proteomes" id="UP000265566">
    <property type="component" value="Chromosome 8"/>
</dbReference>
<sequence length="72" mass="8652">MLGFGIAWSSGGFLLVLEFLFYCSRSKYEAYMNSGLVWHFNLLICPFLCYNSFLFSCRLWLYKRIRIFSPKW</sequence>